<gene>
    <name evidence="1" type="ORF">E5358_04640</name>
</gene>
<reference evidence="1" key="1">
    <citation type="submission" date="2019-04" db="EMBL/GenBank/DDBJ databases">
        <title>Microbes associate with the intestines of laboratory mice.</title>
        <authorList>
            <person name="Navarre W."/>
            <person name="Wong E."/>
            <person name="Huang K."/>
            <person name="Tropini C."/>
            <person name="Ng K."/>
            <person name="Yu B."/>
        </authorList>
    </citation>
    <scope>NUCLEOTIDE SEQUENCE</scope>
    <source>
        <strain evidence="1">NM73_A23</strain>
    </source>
</reference>
<comment type="caution">
    <text evidence="1">The sequence shown here is derived from an EMBL/GenBank/DDBJ whole genome shotgun (WGS) entry which is preliminary data.</text>
</comment>
<evidence type="ECO:0000313" key="1">
    <source>
        <dbReference type="EMBL" id="TGX82952.1"/>
    </source>
</evidence>
<organism evidence="1 2">
    <name type="scientific">Palleniella muris</name>
    <dbReference type="NCBI Taxonomy" id="3038145"/>
    <lineage>
        <taxon>Bacteria</taxon>
        <taxon>Pseudomonadati</taxon>
        <taxon>Bacteroidota</taxon>
        <taxon>Bacteroidia</taxon>
        <taxon>Bacteroidales</taxon>
        <taxon>Prevotellaceae</taxon>
        <taxon>Palleniella</taxon>
    </lineage>
</organism>
<dbReference type="Proteomes" id="UP000308886">
    <property type="component" value="Unassembled WGS sequence"/>
</dbReference>
<evidence type="ECO:0000313" key="2">
    <source>
        <dbReference type="Proteomes" id="UP000308886"/>
    </source>
</evidence>
<proteinExistence type="predicted"/>
<sequence length="259" mass="29678">MSPSIYAYIFYGSLLIMPILLFLIFLVLDRCRVWSKKTAKDMAEVKEQFTYGDVKRILSCISERLADFNDKILPDFQKVVMYEIQQTIKECVKCNVKKDYSDIEFLEPVDDLAQCENQDPVPFNLDDYLARMSDGQSKPIGFQDLDEAFQAALDEGKIEETVKKVSNDKVEDYSEKFLKRPGICLNNIGVKRISIPPQLWDTIQSLAYANASGSQNIEPLSISAVAFNILNDHLNSHSEEINILTERGTEKMLRGYDRY</sequence>
<keyword evidence="2" id="KW-1185">Reference proteome</keyword>
<accession>A0AC61QRM3</accession>
<protein>
    <submittedName>
        <fullName evidence="1">Uncharacterized protein</fullName>
    </submittedName>
</protein>
<dbReference type="EMBL" id="SRZC01000006">
    <property type="protein sequence ID" value="TGX82952.1"/>
    <property type="molecule type" value="Genomic_DNA"/>
</dbReference>
<name>A0AC61QRM3_9BACT</name>